<dbReference type="InterPro" id="IPR000639">
    <property type="entry name" value="Epox_hydrolase-like"/>
</dbReference>
<accession>A0A2T0RYM1</accession>
<feature type="domain" description="AB hydrolase-1" evidence="1">
    <location>
        <begin position="32"/>
        <end position="148"/>
    </location>
</feature>
<evidence type="ECO:0000259" key="1">
    <source>
        <dbReference type="Pfam" id="PF00561"/>
    </source>
</evidence>
<dbReference type="SUPFAM" id="SSF53474">
    <property type="entry name" value="alpha/beta-Hydrolases"/>
    <property type="match status" value="1"/>
</dbReference>
<dbReference type="InterPro" id="IPR000073">
    <property type="entry name" value="AB_hydrolase_1"/>
</dbReference>
<protein>
    <submittedName>
        <fullName evidence="2">Pimeloyl-ACP methyl ester carboxylesterase</fullName>
    </submittedName>
</protein>
<dbReference type="InterPro" id="IPR050266">
    <property type="entry name" value="AB_hydrolase_sf"/>
</dbReference>
<evidence type="ECO:0000313" key="2">
    <source>
        <dbReference type="EMBL" id="PRY26279.1"/>
    </source>
</evidence>
<dbReference type="GO" id="GO:0003824">
    <property type="term" value="F:catalytic activity"/>
    <property type="evidence" value="ECO:0007669"/>
    <property type="project" value="InterPro"/>
</dbReference>
<dbReference type="Proteomes" id="UP000239480">
    <property type="component" value="Unassembled WGS sequence"/>
</dbReference>
<keyword evidence="3" id="KW-1185">Reference proteome</keyword>
<dbReference type="OrthoDB" id="9815441at2"/>
<dbReference type="Pfam" id="PF00561">
    <property type="entry name" value="Abhydrolase_1"/>
    <property type="match status" value="1"/>
</dbReference>
<dbReference type="RefSeq" id="WP_106203069.1">
    <property type="nucleotide sequence ID" value="NZ_PVTD01000001.1"/>
</dbReference>
<dbReference type="InterPro" id="IPR029058">
    <property type="entry name" value="AB_hydrolase_fold"/>
</dbReference>
<dbReference type="Gene3D" id="3.40.50.1820">
    <property type="entry name" value="alpha/beta hydrolase"/>
    <property type="match status" value="1"/>
</dbReference>
<dbReference type="PRINTS" id="PR00111">
    <property type="entry name" value="ABHYDROLASE"/>
</dbReference>
<name>A0A2T0RYM1_9RHOB</name>
<dbReference type="AlphaFoldDB" id="A0A2T0RYM1"/>
<dbReference type="EMBL" id="PVTD01000001">
    <property type="protein sequence ID" value="PRY26279.1"/>
    <property type="molecule type" value="Genomic_DNA"/>
</dbReference>
<dbReference type="PANTHER" id="PTHR43798:SF33">
    <property type="entry name" value="HYDROLASE, PUTATIVE (AFU_ORTHOLOGUE AFUA_2G14860)-RELATED"/>
    <property type="match status" value="1"/>
</dbReference>
<gene>
    <name evidence="2" type="ORF">CLV78_101374</name>
</gene>
<reference evidence="2 3" key="1">
    <citation type="submission" date="2018-03" db="EMBL/GenBank/DDBJ databases">
        <title>Genomic Encyclopedia of Archaeal and Bacterial Type Strains, Phase II (KMG-II): from individual species to whole genera.</title>
        <authorList>
            <person name="Goeker M."/>
        </authorList>
    </citation>
    <scope>NUCLEOTIDE SEQUENCE [LARGE SCALE GENOMIC DNA]</scope>
    <source>
        <strain evidence="2 3">DSM 29328</strain>
    </source>
</reference>
<comment type="caution">
    <text evidence="2">The sequence shown here is derived from an EMBL/GenBank/DDBJ whole genome shotgun (WGS) entry which is preliminary data.</text>
</comment>
<proteinExistence type="predicted"/>
<dbReference type="PRINTS" id="PR00412">
    <property type="entry name" value="EPOXHYDRLASE"/>
</dbReference>
<organism evidence="2 3">
    <name type="scientific">Aliiruegeria haliotis</name>
    <dbReference type="NCBI Taxonomy" id="1280846"/>
    <lineage>
        <taxon>Bacteria</taxon>
        <taxon>Pseudomonadati</taxon>
        <taxon>Pseudomonadota</taxon>
        <taxon>Alphaproteobacteria</taxon>
        <taxon>Rhodobacterales</taxon>
        <taxon>Roseobacteraceae</taxon>
        <taxon>Aliiruegeria</taxon>
    </lineage>
</organism>
<dbReference type="GO" id="GO:0016020">
    <property type="term" value="C:membrane"/>
    <property type="evidence" value="ECO:0007669"/>
    <property type="project" value="TreeGrafter"/>
</dbReference>
<dbReference type="PANTHER" id="PTHR43798">
    <property type="entry name" value="MONOACYLGLYCEROL LIPASE"/>
    <property type="match status" value="1"/>
</dbReference>
<sequence length="291" mass="30724">MARRAADLYPPTGRLLDIGGQQVHVHEEGAGPVVILTHGANGNTRDFTWDLVPRMVDRYRVIAFDRPGLGHSQPLETGGDSPAEQAAVLDAAAARLGVQRAVVVGHSYGASVAMAWALDHPERVGAVVSLAGATMPWPGELGPWYRIASNRVGAAIVVPLVAALLPRALAHRSVGSVFAPQPAPDGYAEHIGIDLTLRSVSLRANARQVGGLKPHVTEMARRYPALDLPVELLHGTADTIVPIQVHARPLSKLLPDATLTELEGVGHMPHHVDPSATLAAIDRAAGRAGLR</sequence>
<evidence type="ECO:0000313" key="3">
    <source>
        <dbReference type="Proteomes" id="UP000239480"/>
    </source>
</evidence>